<evidence type="ECO:0000313" key="2">
    <source>
        <dbReference type="EMBL" id="KAA0043543.1"/>
    </source>
</evidence>
<proteinExistence type="predicted"/>
<comment type="caution">
    <text evidence="2">The sequence shown here is derived from an EMBL/GenBank/DDBJ whole genome shotgun (WGS) entry which is preliminary data.</text>
</comment>
<protein>
    <submittedName>
        <fullName evidence="2">Transposon Tf2-1 polyprotein isoform X1</fullName>
    </submittedName>
</protein>
<organism evidence="2 3">
    <name type="scientific">Cucumis melo var. makuwa</name>
    <name type="common">Oriental melon</name>
    <dbReference type="NCBI Taxonomy" id="1194695"/>
    <lineage>
        <taxon>Eukaryota</taxon>
        <taxon>Viridiplantae</taxon>
        <taxon>Streptophyta</taxon>
        <taxon>Embryophyta</taxon>
        <taxon>Tracheophyta</taxon>
        <taxon>Spermatophyta</taxon>
        <taxon>Magnoliopsida</taxon>
        <taxon>eudicotyledons</taxon>
        <taxon>Gunneridae</taxon>
        <taxon>Pentapetalae</taxon>
        <taxon>rosids</taxon>
        <taxon>fabids</taxon>
        <taxon>Cucurbitales</taxon>
        <taxon>Cucurbitaceae</taxon>
        <taxon>Benincaseae</taxon>
        <taxon>Cucumis</taxon>
    </lineage>
</organism>
<dbReference type="Proteomes" id="UP000321393">
    <property type="component" value="Unassembled WGS sequence"/>
</dbReference>
<dbReference type="EMBL" id="SSTE01015151">
    <property type="protein sequence ID" value="KAA0043543.1"/>
    <property type="molecule type" value="Genomic_DNA"/>
</dbReference>
<sequence length="336" mass="38802">MLLAKNIEISFDGAALDWYRSHEERDPFKDWVELKQRLLVHFRLVREGPICGQFLAIKQETTVEEYCNLFDKLVALLPHLLKEVLEETFMNGLTPWIKAEVEFWEPVGLPQMIKLTQRVENCEITQREANLKNIEGKTQTNFSIRRAVNPLSMNDSKPGNNFPMRTITLRGVTAGDNRRKGPAKKLSDVEFQAHRDKGLCFRCKVKEQRDLRMFVVRENDEEVEIIEDEDYERNKEMKLLEAKEETRSVVELSVNSLVGLSNLGTMKVEGKIKVVESILPLELGGVDVILGMQWLHMLGVTEMDWRNLTMTLYNENRKSDESYGTGHDTSKVIWSG</sequence>
<dbReference type="Pfam" id="PF03732">
    <property type="entry name" value="Retrotrans_gag"/>
    <property type="match status" value="1"/>
</dbReference>
<evidence type="ECO:0000313" key="3">
    <source>
        <dbReference type="Proteomes" id="UP000321393"/>
    </source>
</evidence>
<feature type="domain" description="Retrotransposon gag" evidence="1">
    <location>
        <begin position="9"/>
        <end position="94"/>
    </location>
</feature>
<accession>A0A5A7TJE6</accession>
<dbReference type="AlphaFoldDB" id="A0A5A7TJE6"/>
<evidence type="ECO:0000259" key="1">
    <source>
        <dbReference type="Pfam" id="PF03732"/>
    </source>
</evidence>
<name>A0A5A7TJE6_CUCMM</name>
<dbReference type="InterPro" id="IPR005162">
    <property type="entry name" value="Retrotrans_gag_dom"/>
</dbReference>
<gene>
    <name evidence="2" type="ORF">E6C27_scaffold335G00380</name>
</gene>
<dbReference type="Gene3D" id="2.40.70.10">
    <property type="entry name" value="Acid Proteases"/>
    <property type="match status" value="1"/>
</dbReference>
<dbReference type="InterPro" id="IPR021109">
    <property type="entry name" value="Peptidase_aspartic_dom_sf"/>
</dbReference>
<reference evidence="2 3" key="1">
    <citation type="submission" date="2019-08" db="EMBL/GenBank/DDBJ databases">
        <title>Draft genome sequences of two oriental melons (Cucumis melo L. var makuwa).</title>
        <authorList>
            <person name="Kwon S.-Y."/>
        </authorList>
    </citation>
    <scope>NUCLEOTIDE SEQUENCE [LARGE SCALE GENOMIC DNA]</scope>
    <source>
        <strain evidence="3">cv. SW 3</strain>
        <tissue evidence="2">Leaf</tissue>
    </source>
</reference>